<organism evidence="3 4">
    <name type="scientific">Kitasatospora terrestris</name>
    <dbReference type="NCBI Taxonomy" id="258051"/>
    <lineage>
        <taxon>Bacteria</taxon>
        <taxon>Bacillati</taxon>
        <taxon>Actinomycetota</taxon>
        <taxon>Actinomycetes</taxon>
        <taxon>Kitasatosporales</taxon>
        <taxon>Streptomycetaceae</taxon>
        <taxon>Kitasatospora</taxon>
    </lineage>
</organism>
<dbReference type="InterPro" id="IPR046238">
    <property type="entry name" value="DUF6271"/>
</dbReference>
<reference evidence="4" key="1">
    <citation type="journal article" date="2019" name="Int. J. Syst. Evol. Microbiol.">
        <title>The Global Catalogue of Microorganisms (GCM) 10K type strain sequencing project: providing services to taxonomists for standard genome sequencing and annotation.</title>
        <authorList>
            <consortium name="The Broad Institute Genomics Platform"/>
            <consortium name="The Broad Institute Genome Sequencing Center for Infectious Disease"/>
            <person name="Wu L."/>
            <person name="Ma J."/>
        </authorList>
    </citation>
    <scope>NUCLEOTIDE SEQUENCE [LARGE SCALE GENOMIC DNA]</scope>
    <source>
        <strain evidence="4">JCM 13006</strain>
    </source>
</reference>
<feature type="region of interest" description="Disordered" evidence="1">
    <location>
        <begin position="971"/>
        <end position="996"/>
    </location>
</feature>
<evidence type="ECO:0000313" key="4">
    <source>
        <dbReference type="Proteomes" id="UP001501752"/>
    </source>
</evidence>
<proteinExistence type="predicted"/>
<feature type="domain" description="Condensation" evidence="2">
    <location>
        <begin position="489"/>
        <end position="885"/>
    </location>
</feature>
<dbReference type="Proteomes" id="UP001501752">
    <property type="component" value="Unassembled WGS sequence"/>
</dbReference>
<sequence length="996" mass="105877">MRRICLTLPTDRACVPALLALAEEAAHGAREFGVEVELLVLDSSPAPVAAGHAAALAALPPVPGVRVHHLDEDAQRSFLARAAARAGLAEPERLLGLLLPDAVSYGACTDRAFLFAEALGCSSVHRRDSDSRYQLLYGTPVFPLHQELSALGLPAAEVAGRIGGGRRLERIRPGAGQLPVALVGASFIGELSVDVAEIQELDPAVHAELVGLSLPPSTPALWRGQAIREAFRGAGTEPFTADRAALGQVAPNRVDMCNVALGREVYGRIPLPPAVDTIGTDYFLLHVVHHARLPGVLHNRHIVNFHTGERRTASGHTAYHLRLARFLLLSGRLAHLYDALAALTDPLDAGPVASAVREAADGPSGDGERLATIEGCYRRLGGAFDRVADALAERRKELLDGARADLRDFADLIDAWAPLTAAVRSEGRTLVPTKAPRTRTVPVRWQGGEPRRGPLTLGQANMIRCILRDGAADVDIHDVWPVPAGASTDAVLAALRTLTVRHEALRTVFPQPGGTAPTEQLVLTEGEFEVTVTDFDTLPADPGRYADELARAVRRAPFDLGRDHPLRAALLTERGTPTHLALVAGHAAADGSALAVLREEWTDLLTGRELAPLGDTLTPIALAEEESAPAGRRKAEASVRYWEKVLRTGPQAMFAEPRARTAGGPAAELTLRSARGGAALARASARLGVPASTVLLTAWCALVAHRAGQRAYVGAAPTANRWKAQLARAVTPLSQDALILLDTTASGFDELLGSAWSAALNAYRHSRFDARLLWETIDRTTVERGSRFARDVVFNDVSGLPGALRPAAATAQAAPGLELAWGDEQDLPTALLAFVYRTDPLLHLALRPDPQLFDRREAEGFLTGLVRLLEAAADGDVPLAELTAVTGVRTAERGADWQLVDGCWVSPAATAAALSDALDGRPVHVTADLTAYLAGGPTPARAHAALMRILPGRPGVLAPRRYLIVPETPAEPGLPQAWLQQPTLTEGTGRPQADPR</sequence>
<accession>A0ABP9DEF3</accession>
<dbReference type="Gene3D" id="3.30.559.10">
    <property type="entry name" value="Chloramphenicol acetyltransferase-like domain"/>
    <property type="match status" value="1"/>
</dbReference>
<protein>
    <recommendedName>
        <fullName evidence="2">Condensation domain-containing protein</fullName>
    </recommendedName>
</protein>
<dbReference type="SUPFAM" id="SSF52777">
    <property type="entry name" value="CoA-dependent acyltransferases"/>
    <property type="match status" value="2"/>
</dbReference>
<dbReference type="PANTHER" id="PTHR45527:SF1">
    <property type="entry name" value="FATTY ACID SYNTHASE"/>
    <property type="match status" value="1"/>
</dbReference>
<dbReference type="Pfam" id="PF00668">
    <property type="entry name" value="Condensation"/>
    <property type="match status" value="1"/>
</dbReference>
<gene>
    <name evidence="3" type="ORF">GCM10023235_04700</name>
</gene>
<evidence type="ECO:0000313" key="3">
    <source>
        <dbReference type="EMBL" id="GAA4833263.1"/>
    </source>
</evidence>
<evidence type="ECO:0000256" key="1">
    <source>
        <dbReference type="SAM" id="MobiDB-lite"/>
    </source>
</evidence>
<dbReference type="EMBL" id="BAABIS010000001">
    <property type="protein sequence ID" value="GAA4833263.1"/>
    <property type="molecule type" value="Genomic_DNA"/>
</dbReference>
<name>A0ABP9DEF3_9ACTN</name>
<comment type="caution">
    <text evidence="3">The sequence shown here is derived from an EMBL/GenBank/DDBJ whole genome shotgun (WGS) entry which is preliminary data.</text>
</comment>
<dbReference type="InterPro" id="IPR001242">
    <property type="entry name" value="Condensation_dom"/>
</dbReference>
<dbReference type="Gene3D" id="3.30.559.30">
    <property type="entry name" value="Nonribosomal peptide synthetase, condensation domain"/>
    <property type="match status" value="1"/>
</dbReference>
<evidence type="ECO:0000259" key="2">
    <source>
        <dbReference type="Pfam" id="PF00668"/>
    </source>
</evidence>
<dbReference type="InterPro" id="IPR023213">
    <property type="entry name" value="CAT-like_dom_sf"/>
</dbReference>
<keyword evidence="4" id="KW-1185">Reference proteome</keyword>
<dbReference type="Pfam" id="PF19787">
    <property type="entry name" value="DUF6271"/>
    <property type="match status" value="1"/>
</dbReference>
<dbReference type="RefSeq" id="WP_425559565.1">
    <property type="nucleotide sequence ID" value="NZ_BAABIS010000001.1"/>
</dbReference>
<dbReference type="PANTHER" id="PTHR45527">
    <property type="entry name" value="NONRIBOSOMAL PEPTIDE SYNTHETASE"/>
    <property type="match status" value="1"/>
</dbReference>